<dbReference type="InterPro" id="IPR055170">
    <property type="entry name" value="GFO_IDH_MocA-like_dom"/>
</dbReference>
<reference evidence="4 5" key="1">
    <citation type="journal article" date="2011" name="J. Bacteriol.">
        <title>Genome sequence of Chthoniobacter flavus Ellin428, an aerobic heterotrophic soil bacterium.</title>
        <authorList>
            <person name="Kant R."/>
            <person name="van Passel M.W."/>
            <person name="Palva A."/>
            <person name="Lucas S."/>
            <person name="Lapidus A."/>
            <person name="Glavina Del Rio T."/>
            <person name="Dalin E."/>
            <person name="Tice H."/>
            <person name="Bruce D."/>
            <person name="Goodwin L."/>
            <person name="Pitluck S."/>
            <person name="Larimer F.W."/>
            <person name="Land M.L."/>
            <person name="Hauser L."/>
            <person name="Sangwan P."/>
            <person name="de Vos W.M."/>
            <person name="Janssen P.H."/>
            <person name="Smidt H."/>
        </authorList>
    </citation>
    <scope>NUCLEOTIDE SEQUENCE [LARGE SCALE GENOMIC DNA]</scope>
    <source>
        <strain evidence="4 5">Ellin428</strain>
    </source>
</reference>
<dbReference type="Pfam" id="PF22725">
    <property type="entry name" value="GFO_IDH_MocA_C3"/>
    <property type="match status" value="1"/>
</dbReference>
<dbReference type="Gene3D" id="3.40.50.720">
    <property type="entry name" value="NAD(P)-binding Rossmann-like Domain"/>
    <property type="match status" value="1"/>
</dbReference>
<dbReference type="EMBL" id="ABVL01000006">
    <property type="protein sequence ID" value="EDY19956.1"/>
    <property type="molecule type" value="Genomic_DNA"/>
</dbReference>
<dbReference type="InterPro" id="IPR000683">
    <property type="entry name" value="Gfo/Idh/MocA-like_OxRdtase_N"/>
</dbReference>
<evidence type="ECO:0000313" key="4">
    <source>
        <dbReference type="EMBL" id="EDY19956.1"/>
    </source>
</evidence>
<dbReference type="PANTHER" id="PTHR43818:SF11">
    <property type="entry name" value="BCDNA.GH03377"/>
    <property type="match status" value="1"/>
</dbReference>
<proteinExistence type="predicted"/>
<gene>
    <name evidence="4" type="ORF">CfE428DRAFT_2545</name>
</gene>
<dbReference type="Gene3D" id="3.30.360.10">
    <property type="entry name" value="Dihydrodipicolinate Reductase, domain 2"/>
    <property type="match status" value="1"/>
</dbReference>
<dbReference type="SUPFAM" id="SSF55347">
    <property type="entry name" value="Glyceraldehyde-3-phosphate dehydrogenase-like, C-terminal domain"/>
    <property type="match status" value="1"/>
</dbReference>
<dbReference type="InterPro" id="IPR036291">
    <property type="entry name" value="NAD(P)-bd_dom_sf"/>
</dbReference>
<keyword evidence="1" id="KW-0560">Oxidoreductase</keyword>
<dbReference type="InParanoid" id="B4D0U4"/>
<feature type="domain" description="GFO/IDH/MocA-like oxidoreductase" evidence="3">
    <location>
        <begin position="129"/>
        <end position="248"/>
    </location>
</feature>
<dbReference type="eggNOG" id="COG0673">
    <property type="taxonomic scope" value="Bacteria"/>
</dbReference>
<feature type="domain" description="Gfo/Idh/MocA-like oxidoreductase N-terminal" evidence="2">
    <location>
        <begin position="5"/>
        <end position="120"/>
    </location>
</feature>
<evidence type="ECO:0000256" key="1">
    <source>
        <dbReference type="ARBA" id="ARBA00023002"/>
    </source>
</evidence>
<evidence type="ECO:0000259" key="2">
    <source>
        <dbReference type="Pfam" id="PF01408"/>
    </source>
</evidence>
<evidence type="ECO:0000313" key="5">
    <source>
        <dbReference type="Proteomes" id="UP000005824"/>
    </source>
</evidence>
<dbReference type="AlphaFoldDB" id="B4D0U4"/>
<dbReference type="InterPro" id="IPR050463">
    <property type="entry name" value="Gfo/Idh/MocA_oxidrdct_glycsds"/>
</dbReference>
<dbReference type="GO" id="GO:0000166">
    <property type="term" value="F:nucleotide binding"/>
    <property type="evidence" value="ECO:0007669"/>
    <property type="project" value="InterPro"/>
</dbReference>
<dbReference type="Proteomes" id="UP000005824">
    <property type="component" value="Unassembled WGS sequence"/>
</dbReference>
<dbReference type="Pfam" id="PF01408">
    <property type="entry name" value="GFO_IDH_MocA"/>
    <property type="match status" value="1"/>
</dbReference>
<dbReference type="SUPFAM" id="SSF51735">
    <property type="entry name" value="NAD(P)-binding Rossmann-fold domains"/>
    <property type="match status" value="1"/>
</dbReference>
<dbReference type="STRING" id="497964.CfE428DRAFT_2545"/>
<dbReference type="RefSeq" id="WP_006979870.1">
    <property type="nucleotide sequence ID" value="NZ_ABVL01000006.1"/>
</dbReference>
<comment type="caution">
    <text evidence="4">The sequence shown here is derived from an EMBL/GenBank/DDBJ whole genome shotgun (WGS) entry which is preliminary data.</text>
</comment>
<keyword evidence="5" id="KW-1185">Reference proteome</keyword>
<sequence>MSMPIEIAIVGCGLIGRKRSQALAGGRLALACDLDARRAEELAALRPGARAVTDLNEVLRSSAQVVIVATANHALAPIALEAIRAGKHVLIEKPGALNAGELETLATEAKTHRVQVRVGYNHRYHPALRKARELVDAGDIGELMFVRGRYGHGGRLGYDREWRADPKLSGGGELIDQGVHLIDLAQWFLGEFAEVEGHAATYFWDMPVDDNAFLSLRTAKGQTAWLHVSCTEWKNLFSLEIYGRTGKLHLEGLGGSYGIERLAFYKMLPVMGPPETTIFEYPRGDESWKLEMADFLEDIRLNRTPQPGLREGLAALRIVESIYRKSGYLP</sequence>
<protein>
    <submittedName>
        <fullName evidence="4">Oxidoreductase domain protein</fullName>
    </submittedName>
</protein>
<name>B4D0U4_9BACT</name>
<accession>B4D0U4</accession>
<dbReference type="PANTHER" id="PTHR43818">
    <property type="entry name" value="BCDNA.GH03377"/>
    <property type="match status" value="1"/>
</dbReference>
<dbReference type="GO" id="GO:0016491">
    <property type="term" value="F:oxidoreductase activity"/>
    <property type="evidence" value="ECO:0007669"/>
    <property type="project" value="UniProtKB-KW"/>
</dbReference>
<organism evidence="4 5">
    <name type="scientific">Chthoniobacter flavus Ellin428</name>
    <dbReference type="NCBI Taxonomy" id="497964"/>
    <lineage>
        <taxon>Bacteria</taxon>
        <taxon>Pseudomonadati</taxon>
        <taxon>Verrucomicrobiota</taxon>
        <taxon>Spartobacteria</taxon>
        <taxon>Chthoniobacterales</taxon>
        <taxon>Chthoniobacteraceae</taxon>
        <taxon>Chthoniobacter</taxon>
    </lineage>
</organism>
<evidence type="ECO:0000259" key="3">
    <source>
        <dbReference type="Pfam" id="PF22725"/>
    </source>
</evidence>